<dbReference type="InterPro" id="IPR011990">
    <property type="entry name" value="TPR-like_helical_dom_sf"/>
</dbReference>
<dbReference type="AlphaFoldDB" id="A0A2T1C828"/>
<keyword evidence="3" id="KW-1185">Reference proteome</keyword>
<reference evidence="2 3" key="2">
    <citation type="submission" date="2018-03" db="EMBL/GenBank/DDBJ databases">
        <title>The ancient ancestry and fast evolution of plastids.</title>
        <authorList>
            <person name="Moore K.R."/>
            <person name="Magnabosco C."/>
            <person name="Momper L."/>
            <person name="Gold D.A."/>
            <person name="Bosak T."/>
            <person name="Fournier G.P."/>
        </authorList>
    </citation>
    <scope>NUCLEOTIDE SEQUENCE [LARGE SCALE GENOMIC DNA]</scope>
    <source>
        <strain evidence="2 3">CCAP 1448/3</strain>
    </source>
</reference>
<accession>A0A2T1C828</accession>
<dbReference type="RefSeq" id="WP_106287336.1">
    <property type="nucleotide sequence ID" value="NZ_CAWNTC010000182.1"/>
</dbReference>
<proteinExistence type="predicted"/>
<reference evidence="2 3" key="1">
    <citation type="submission" date="2018-02" db="EMBL/GenBank/DDBJ databases">
        <authorList>
            <person name="Cohen D.B."/>
            <person name="Kent A.D."/>
        </authorList>
    </citation>
    <scope>NUCLEOTIDE SEQUENCE [LARGE SCALE GENOMIC DNA]</scope>
    <source>
        <strain evidence="2 3">CCAP 1448/3</strain>
    </source>
</reference>
<dbReference type="Proteomes" id="UP000238762">
    <property type="component" value="Unassembled WGS sequence"/>
</dbReference>
<name>A0A2T1C828_9CYAN</name>
<evidence type="ECO:0000313" key="3">
    <source>
        <dbReference type="Proteomes" id="UP000238762"/>
    </source>
</evidence>
<gene>
    <name evidence="2" type="ORF">C7B64_03840</name>
</gene>
<dbReference type="Gene3D" id="1.25.40.10">
    <property type="entry name" value="Tetratricopeptide repeat domain"/>
    <property type="match status" value="1"/>
</dbReference>
<organism evidence="2 3">
    <name type="scientific">Merismopedia glauca CCAP 1448/3</name>
    <dbReference type="NCBI Taxonomy" id="1296344"/>
    <lineage>
        <taxon>Bacteria</taxon>
        <taxon>Bacillati</taxon>
        <taxon>Cyanobacteriota</taxon>
        <taxon>Cyanophyceae</taxon>
        <taxon>Synechococcales</taxon>
        <taxon>Merismopediaceae</taxon>
        <taxon>Merismopedia</taxon>
    </lineage>
</organism>
<evidence type="ECO:0008006" key="4">
    <source>
        <dbReference type="Google" id="ProtNLM"/>
    </source>
</evidence>
<dbReference type="EMBL" id="PVWJ01000012">
    <property type="protein sequence ID" value="PSB04432.1"/>
    <property type="molecule type" value="Genomic_DNA"/>
</dbReference>
<dbReference type="OrthoDB" id="469438at2"/>
<comment type="caution">
    <text evidence="2">The sequence shown here is derived from an EMBL/GenBank/DDBJ whole genome shotgun (WGS) entry which is preliminary data.</text>
</comment>
<feature type="region of interest" description="Disordered" evidence="1">
    <location>
        <begin position="336"/>
        <end position="355"/>
    </location>
</feature>
<feature type="compositionally biased region" description="Acidic residues" evidence="1">
    <location>
        <begin position="342"/>
        <end position="355"/>
    </location>
</feature>
<evidence type="ECO:0000256" key="1">
    <source>
        <dbReference type="SAM" id="MobiDB-lite"/>
    </source>
</evidence>
<evidence type="ECO:0000313" key="2">
    <source>
        <dbReference type="EMBL" id="PSB04432.1"/>
    </source>
</evidence>
<sequence length="355" mass="40253">MPQNIPLAIPPHQRQPLKAWKIILSIVSAGVVYLAIEYFITPEEYHKGERAYKAGNCPEAIAYLARFLNEWKLPNINVNRAQNQGTECRDFLAIAKLQPGDAVGAYMDLLSNNPSSPLREQIRQRLTNLLPQTNPSFLARPKACEKIDSLVKDKIIPQPETYAPLFYQACGQMYAAKSDYTLALKMYGGFLKNYPQHQLASQVKVEWAKSKIGWAKTAKYKQMGAPVLIGLNKDGSTTITVQNDSPQKIRLIATGTETRIEELPPCQKCSYYLTEPEKCPKPEDEPLREYRLPPGQYDILVEFRSDRGYRNLFLGGGFLETRGKYNIGCYFTIRQPQTDTQPEPEVEGADEWLTQ</sequence>
<protein>
    <recommendedName>
        <fullName evidence="4">Tetratricopeptide repeat protein</fullName>
    </recommendedName>
</protein>